<proteinExistence type="predicted"/>
<keyword evidence="3" id="KW-1185">Reference proteome</keyword>
<protein>
    <submittedName>
        <fullName evidence="2">Uncharacterized protein</fullName>
    </submittedName>
</protein>
<comment type="caution">
    <text evidence="2">The sequence shown here is derived from an EMBL/GenBank/DDBJ whole genome shotgun (WGS) entry which is preliminary data.</text>
</comment>
<dbReference type="EMBL" id="CABFNQ020000645">
    <property type="protein sequence ID" value="CAH0020648.1"/>
    <property type="molecule type" value="Genomic_DNA"/>
</dbReference>
<evidence type="ECO:0000313" key="2">
    <source>
        <dbReference type="EMBL" id="CAH0020648.1"/>
    </source>
</evidence>
<name>A0A9N9YGS6_9HYPO</name>
<dbReference type="AlphaFoldDB" id="A0A9N9YGS6"/>
<reference evidence="2" key="1">
    <citation type="submission" date="2021-10" db="EMBL/GenBank/DDBJ databases">
        <authorList>
            <person name="Piombo E."/>
        </authorList>
    </citation>
    <scope>NUCLEOTIDE SEQUENCE</scope>
</reference>
<organism evidence="2 3">
    <name type="scientific">Clonostachys rhizophaga</name>
    <dbReference type="NCBI Taxonomy" id="160324"/>
    <lineage>
        <taxon>Eukaryota</taxon>
        <taxon>Fungi</taxon>
        <taxon>Dikarya</taxon>
        <taxon>Ascomycota</taxon>
        <taxon>Pezizomycotina</taxon>
        <taxon>Sordariomycetes</taxon>
        <taxon>Hypocreomycetidae</taxon>
        <taxon>Hypocreales</taxon>
        <taxon>Bionectriaceae</taxon>
        <taxon>Clonostachys</taxon>
    </lineage>
</organism>
<accession>A0A9N9YGS6</accession>
<gene>
    <name evidence="2" type="ORF">CRHIZ90672A_00004460</name>
</gene>
<sequence length="55" mass="5624">MPSIEAVLASAKPPAGTCSHQTAGMPSGIRRAYPRARQRRGPAADRGPRAVGSGP</sequence>
<feature type="region of interest" description="Disordered" evidence="1">
    <location>
        <begin position="1"/>
        <end position="55"/>
    </location>
</feature>
<dbReference type="Proteomes" id="UP000696573">
    <property type="component" value="Unassembled WGS sequence"/>
</dbReference>
<evidence type="ECO:0000313" key="3">
    <source>
        <dbReference type="Proteomes" id="UP000696573"/>
    </source>
</evidence>
<evidence type="ECO:0000256" key="1">
    <source>
        <dbReference type="SAM" id="MobiDB-lite"/>
    </source>
</evidence>